<dbReference type="CDD" id="cd00293">
    <property type="entry name" value="USP-like"/>
    <property type="match status" value="1"/>
</dbReference>
<proteinExistence type="inferred from homology"/>
<dbReference type="PANTHER" id="PTHR46268:SF6">
    <property type="entry name" value="UNIVERSAL STRESS PROTEIN UP12"/>
    <property type="match status" value="1"/>
</dbReference>
<evidence type="ECO:0000259" key="2">
    <source>
        <dbReference type="Pfam" id="PF00582"/>
    </source>
</evidence>
<sequence>MCYKCNKKNKLEFSMNNENILVALDASQTSIDVLKRAVQLSKIKKYKLTLLHVVNQSMFENFFPQMQKENITQSIYHRLASMLEEANASELEYSIEIKEGNTAETILEMASNINACLIVLGANSKDDFTDKQLGSTAYKVAKKSVCPILFIKNFCDKPYEQILGFTDLTDTSRKTMQFSKAFFDFAKIKLVHAYKQLTDFAITFYNANHDKETARKQVKEQAQKVFETFRNEVDIEAYELLESFYNINDVLLEISKKENAKLVILSSQGIGGVSSVLNGSVSVYLLETLESDVFFHIA</sequence>
<dbReference type="EMBL" id="PDKN01000001">
    <property type="protein sequence ID" value="RXJ60764.1"/>
    <property type="molecule type" value="Genomic_DNA"/>
</dbReference>
<dbReference type="InterPro" id="IPR014729">
    <property type="entry name" value="Rossmann-like_a/b/a_fold"/>
</dbReference>
<dbReference type="Gene3D" id="3.40.50.620">
    <property type="entry name" value="HUPs"/>
    <property type="match status" value="2"/>
</dbReference>
<evidence type="ECO:0000313" key="3">
    <source>
        <dbReference type="EMBL" id="RXJ60764.1"/>
    </source>
</evidence>
<feature type="domain" description="UspA" evidence="2">
    <location>
        <begin position="159"/>
        <end position="293"/>
    </location>
</feature>
<comment type="caution">
    <text evidence="3">The sequence shown here is derived from an EMBL/GenBank/DDBJ whole genome shotgun (WGS) entry which is preliminary data.</text>
</comment>
<dbReference type="Pfam" id="PF00582">
    <property type="entry name" value="Usp"/>
    <property type="match status" value="2"/>
</dbReference>
<organism evidence="3 4">
    <name type="scientific">Candidatus Marinarcus aquaticus</name>
    <dbReference type="NCBI Taxonomy" id="2044504"/>
    <lineage>
        <taxon>Bacteria</taxon>
        <taxon>Pseudomonadati</taxon>
        <taxon>Campylobacterota</taxon>
        <taxon>Epsilonproteobacteria</taxon>
        <taxon>Campylobacterales</taxon>
        <taxon>Arcobacteraceae</taxon>
        <taxon>Candidatus Marinarcus</taxon>
    </lineage>
</organism>
<dbReference type="Proteomes" id="UP000290657">
    <property type="component" value="Unassembled WGS sequence"/>
</dbReference>
<reference evidence="3 4" key="1">
    <citation type="submission" date="2017-10" db="EMBL/GenBank/DDBJ databases">
        <title>Genomics of the genus Arcobacter.</title>
        <authorList>
            <person name="Perez-Cataluna A."/>
            <person name="Figueras M.J."/>
        </authorList>
    </citation>
    <scope>NUCLEOTIDE SEQUENCE [LARGE SCALE GENOMIC DNA]</scope>
    <source>
        <strain evidence="3 4">CECT 8987</strain>
    </source>
</reference>
<dbReference type="PRINTS" id="PR01438">
    <property type="entry name" value="UNVRSLSTRESS"/>
</dbReference>
<name>A0A4Q0XVT4_9BACT</name>
<keyword evidence="4" id="KW-1185">Reference proteome</keyword>
<dbReference type="InterPro" id="IPR006015">
    <property type="entry name" value="Universal_stress_UspA"/>
</dbReference>
<comment type="similarity">
    <text evidence="1">Belongs to the universal stress protein A family.</text>
</comment>
<accession>A0A4Q0XVT4</accession>
<evidence type="ECO:0000256" key="1">
    <source>
        <dbReference type="ARBA" id="ARBA00008791"/>
    </source>
</evidence>
<gene>
    <name evidence="3" type="ORF">CRV04_01755</name>
</gene>
<dbReference type="OrthoDB" id="5365482at2"/>
<evidence type="ECO:0000313" key="4">
    <source>
        <dbReference type="Proteomes" id="UP000290657"/>
    </source>
</evidence>
<protein>
    <recommendedName>
        <fullName evidence="2">UspA domain-containing protein</fullName>
    </recommendedName>
</protein>
<dbReference type="InterPro" id="IPR006016">
    <property type="entry name" value="UspA"/>
</dbReference>
<dbReference type="SUPFAM" id="SSF52402">
    <property type="entry name" value="Adenine nucleotide alpha hydrolases-like"/>
    <property type="match status" value="2"/>
</dbReference>
<dbReference type="AlphaFoldDB" id="A0A4Q0XVT4"/>
<dbReference type="PANTHER" id="PTHR46268">
    <property type="entry name" value="STRESS RESPONSE PROTEIN NHAX"/>
    <property type="match status" value="1"/>
</dbReference>
<feature type="domain" description="UspA" evidence="2">
    <location>
        <begin position="18"/>
        <end position="152"/>
    </location>
</feature>